<organism evidence="1 2">
    <name type="scientific">Micromonospora echinospora</name>
    <name type="common">Micromonospora purpurea</name>
    <dbReference type="NCBI Taxonomy" id="1877"/>
    <lineage>
        <taxon>Bacteria</taxon>
        <taxon>Bacillati</taxon>
        <taxon>Actinomycetota</taxon>
        <taxon>Actinomycetes</taxon>
        <taxon>Micromonosporales</taxon>
        <taxon>Micromonosporaceae</taxon>
        <taxon>Micromonospora</taxon>
    </lineage>
</organism>
<proteinExistence type="predicted"/>
<dbReference type="RefSeq" id="WP_184680167.1">
    <property type="nucleotide sequence ID" value="NZ_JACHJC010000001.1"/>
</dbReference>
<evidence type="ECO:0000313" key="1">
    <source>
        <dbReference type="EMBL" id="MBB5110486.1"/>
    </source>
</evidence>
<dbReference type="Proteomes" id="UP000618986">
    <property type="component" value="Unassembled WGS sequence"/>
</dbReference>
<dbReference type="Gene3D" id="1.10.443.10">
    <property type="entry name" value="Intergrase catalytic core"/>
    <property type="match status" value="1"/>
</dbReference>
<reference evidence="1 2" key="1">
    <citation type="submission" date="2020-08" db="EMBL/GenBank/DDBJ databases">
        <title>Sequencing the genomes of 1000 actinobacteria strains.</title>
        <authorList>
            <person name="Klenk H.-P."/>
        </authorList>
    </citation>
    <scope>NUCLEOTIDE SEQUENCE [LARGE SCALE GENOMIC DNA]</scope>
    <source>
        <strain evidence="1 2">DSM 43036</strain>
    </source>
</reference>
<protein>
    <recommendedName>
        <fullName evidence="3">Integrase</fullName>
    </recommendedName>
</protein>
<gene>
    <name evidence="1" type="ORF">FHU28_000325</name>
</gene>
<dbReference type="EMBL" id="JACHJC010000001">
    <property type="protein sequence ID" value="MBB5110486.1"/>
    <property type="molecule type" value="Genomic_DNA"/>
</dbReference>
<dbReference type="GeneID" id="300296957"/>
<name>A0ABR6M537_MICEC</name>
<keyword evidence="2" id="KW-1185">Reference proteome</keyword>
<evidence type="ECO:0000313" key="2">
    <source>
        <dbReference type="Proteomes" id="UP000618986"/>
    </source>
</evidence>
<comment type="caution">
    <text evidence="1">The sequence shown here is derived from an EMBL/GenBank/DDBJ whole genome shotgun (WGS) entry which is preliminary data.</text>
</comment>
<accession>A0ABR6M537</accession>
<sequence length="733" mass="80574">MTHALNLPSDTRAVPAAHDWVFDPDQVQPHRRATVPRYGDDRWSLLALSQNPSTREGIVYWKKRFPDAYREAFRHAAWALITLPLPRTVPLSHGGAPMRAQLSADRTFKTIQQWAVFAHWLVARGIPTLSAVTADDLTAFAEHLHKQRGMARNTACSHLITLTRLHFYGTAFLPAANRLTEPPWLRDGHDDYLPAASSRGENLTEPITPQTMGPLLVWSLRFVEQFADDILNAHQERAQIMAAAAAADSGPTATGSDQLLRYLHATKQAGDPIPVIFAGGLPARAAIIYLAAKTGTPTRTVAATLQRPIWREYLRDHHTSAPLDTPVTGQLDGQPWHEPFLYHERQNLIRMLSTACFVVIAYLTGMRPGEVLALEAGCCPQPPATGSGRQLIYATALEDAAPDEDPPAHSLIHGRQFKHALDENGVHQSAGAVRVPWVAVPPVVAAVRVMERLSQGGRLLFDTMAEDRRSSEIRTGRSLSPVTVHNRVKAFIEWVNQHARSRGREAEAIPADAHGAISLGRFRRTLAWHIARRPGGLVALAVQYGHLRTLISEGYAARSRNGIHELLDFETARAVAQDLTDVHEALDNGGGISGPAARRLINAAGTQHRRFGGLVTTTRQARSLLADPALNVFHNSDAFLFCNYDRAKALCHPSRGGQTTPSLDRCRSNCANIARTDEHASQIENAATELRAQASSPLLPEPLADRLRQKADHLAQLASDHRTSRITTDQEDS</sequence>
<evidence type="ECO:0008006" key="3">
    <source>
        <dbReference type="Google" id="ProtNLM"/>
    </source>
</evidence>
<dbReference type="InterPro" id="IPR013762">
    <property type="entry name" value="Integrase-like_cat_sf"/>
</dbReference>